<dbReference type="InterPro" id="IPR036412">
    <property type="entry name" value="HAD-like_sf"/>
</dbReference>
<dbReference type="SFLD" id="SFLDG01136">
    <property type="entry name" value="C1.6:_Phosphoserine_Phosphatas"/>
    <property type="match status" value="1"/>
</dbReference>
<keyword evidence="10" id="KW-0718">Serine biosynthesis</keyword>
<dbReference type="Proteomes" id="UP001367771">
    <property type="component" value="Unassembled WGS sequence"/>
</dbReference>
<comment type="caution">
    <text evidence="14">The sequence shown here is derived from an EMBL/GenBank/DDBJ whole genome shotgun (WGS) entry which is preliminary data.</text>
</comment>
<dbReference type="InterPro" id="IPR004469">
    <property type="entry name" value="PSP"/>
</dbReference>
<dbReference type="SFLD" id="SFLDG01137">
    <property type="entry name" value="C1.6.1:_Phosphoserine_Phosphat"/>
    <property type="match status" value="1"/>
</dbReference>
<dbReference type="NCBIfam" id="TIGR01488">
    <property type="entry name" value="HAD-SF-IB"/>
    <property type="match status" value="1"/>
</dbReference>
<comment type="similarity">
    <text evidence="3">Belongs to the HAD-like hydrolase superfamily. SerB family.</text>
</comment>
<evidence type="ECO:0000256" key="6">
    <source>
        <dbReference type="ARBA" id="ARBA00022605"/>
    </source>
</evidence>
<accession>A0ABU8H723</accession>
<evidence type="ECO:0000313" key="14">
    <source>
        <dbReference type="EMBL" id="MEI5688750.1"/>
    </source>
</evidence>
<dbReference type="RefSeq" id="WP_336545998.1">
    <property type="nucleotide sequence ID" value="NZ_JBBBDM010000013.1"/>
</dbReference>
<reference evidence="14 15" key="1">
    <citation type="journal article" date="2013" name="Int. J. Syst. Evol. Microbiol.">
        <title>Sphingomonas kyungheensis sp. nov., a bacterium with ginsenoside-converting activity isolated from soil of a ginseng field.</title>
        <authorList>
            <person name="Son H.M."/>
            <person name="Yang J.E."/>
            <person name="Park Y."/>
            <person name="Han C.K."/>
            <person name="Kim S.G."/>
            <person name="Kook M."/>
            <person name="Yi T.H."/>
        </authorList>
    </citation>
    <scope>NUCLEOTIDE SEQUENCE [LARGE SCALE GENOMIC DNA]</scope>
    <source>
        <strain evidence="14 15">LMG 26582</strain>
    </source>
</reference>
<organism evidence="14 15">
    <name type="scientific">Sphingomonas kyungheensis</name>
    <dbReference type="NCBI Taxonomy" id="1069987"/>
    <lineage>
        <taxon>Bacteria</taxon>
        <taxon>Pseudomonadati</taxon>
        <taxon>Pseudomonadota</taxon>
        <taxon>Alphaproteobacteria</taxon>
        <taxon>Sphingomonadales</taxon>
        <taxon>Sphingomonadaceae</taxon>
        <taxon>Sphingomonas</taxon>
    </lineage>
</organism>
<dbReference type="EC" id="3.1.3.3" evidence="4"/>
<keyword evidence="9" id="KW-0460">Magnesium</keyword>
<keyword evidence="7" id="KW-0479">Metal-binding</keyword>
<dbReference type="SUPFAM" id="SSF56784">
    <property type="entry name" value="HAD-like"/>
    <property type="match status" value="1"/>
</dbReference>
<dbReference type="GO" id="GO:0016787">
    <property type="term" value="F:hydrolase activity"/>
    <property type="evidence" value="ECO:0007669"/>
    <property type="project" value="UniProtKB-KW"/>
</dbReference>
<evidence type="ECO:0000256" key="3">
    <source>
        <dbReference type="ARBA" id="ARBA00009184"/>
    </source>
</evidence>
<dbReference type="InterPro" id="IPR023214">
    <property type="entry name" value="HAD_sf"/>
</dbReference>
<protein>
    <recommendedName>
        <fullName evidence="5">Phosphoserine phosphatase</fullName>
        <ecNumber evidence="4">3.1.3.3</ecNumber>
    </recommendedName>
    <alternativeName>
        <fullName evidence="11">O-phosphoserine phosphohydrolase</fullName>
    </alternativeName>
</protein>
<dbReference type="SFLD" id="SFLDF00029">
    <property type="entry name" value="phosphoserine_phosphatase"/>
    <property type="match status" value="1"/>
</dbReference>
<evidence type="ECO:0000256" key="5">
    <source>
        <dbReference type="ARBA" id="ARBA00015196"/>
    </source>
</evidence>
<keyword evidence="8 14" id="KW-0378">Hydrolase</keyword>
<comment type="cofactor">
    <cofactor evidence="1">
        <name>Mg(2+)</name>
        <dbReference type="ChEBI" id="CHEBI:18420"/>
    </cofactor>
</comment>
<evidence type="ECO:0000256" key="7">
    <source>
        <dbReference type="ARBA" id="ARBA00022723"/>
    </source>
</evidence>
<proteinExistence type="inferred from homology"/>
<comment type="catalytic activity">
    <reaction evidence="12">
        <text>O-phospho-L-serine + H2O = L-serine + phosphate</text>
        <dbReference type="Rhea" id="RHEA:21208"/>
        <dbReference type="ChEBI" id="CHEBI:15377"/>
        <dbReference type="ChEBI" id="CHEBI:33384"/>
        <dbReference type="ChEBI" id="CHEBI:43474"/>
        <dbReference type="ChEBI" id="CHEBI:57524"/>
        <dbReference type="EC" id="3.1.3.3"/>
    </reaction>
</comment>
<evidence type="ECO:0000256" key="9">
    <source>
        <dbReference type="ARBA" id="ARBA00022842"/>
    </source>
</evidence>
<evidence type="ECO:0000256" key="12">
    <source>
        <dbReference type="ARBA" id="ARBA00048138"/>
    </source>
</evidence>
<keyword evidence="15" id="KW-1185">Reference proteome</keyword>
<gene>
    <name evidence="14" type="primary">serB</name>
    <name evidence="14" type="ORF">V8201_16780</name>
</gene>
<evidence type="ECO:0000313" key="15">
    <source>
        <dbReference type="Proteomes" id="UP001367771"/>
    </source>
</evidence>
<evidence type="ECO:0000256" key="1">
    <source>
        <dbReference type="ARBA" id="ARBA00001946"/>
    </source>
</evidence>
<dbReference type="EMBL" id="JBBBDM010000013">
    <property type="protein sequence ID" value="MEI5688750.1"/>
    <property type="molecule type" value="Genomic_DNA"/>
</dbReference>
<dbReference type="NCBIfam" id="TIGR00338">
    <property type="entry name" value="serB"/>
    <property type="match status" value="1"/>
</dbReference>
<evidence type="ECO:0000256" key="8">
    <source>
        <dbReference type="ARBA" id="ARBA00022801"/>
    </source>
</evidence>
<dbReference type="Gene3D" id="3.40.50.1000">
    <property type="entry name" value="HAD superfamily/HAD-like"/>
    <property type="match status" value="1"/>
</dbReference>
<evidence type="ECO:0000256" key="2">
    <source>
        <dbReference type="ARBA" id="ARBA00005135"/>
    </source>
</evidence>
<keyword evidence="6" id="KW-0028">Amino-acid biosynthesis</keyword>
<evidence type="ECO:0000256" key="4">
    <source>
        <dbReference type="ARBA" id="ARBA00012640"/>
    </source>
</evidence>
<evidence type="ECO:0000256" key="10">
    <source>
        <dbReference type="ARBA" id="ARBA00023299"/>
    </source>
</evidence>
<comment type="catalytic activity">
    <reaction evidence="13">
        <text>O-phospho-D-serine + H2O = D-serine + phosphate</text>
        <dbReference type="Rhea" id="RHEA:24873"/>
        <dbReference type="ChEBI" id="CHEBI:15377"/>
        <dbReference type="ChEBI" id="CHEBI:35247"/>
        <dbReference type="ChEBI" id="CHEBI:43474"/>
        <dbReference type="ChEBI" id="CHEBI:58680"/>
        <dbReference type="EC" id="3.1.3.3"/>
    </reaction>
</comment>
<dbReference type="SFLD" id="SFLDS00003">
    <property type="entry name" value="Haloacid_Dehalogenase"/>
    <property type="match status" value="1"/>
</dbReference>
<dbReference type="PANTHER" id="PTHR43344">
    <property type="entry name" value="PHOSPHOSERINE PHOSPHATASE"/>
    <property type="match status" value="1"/>
</dbReference>
<evidence type="ECO:0000256" key="13">
    <source>
        <dbReference type="ARBA" id="ARBA00048523"/>
    </source>
</evidence>
<name>A0ABU8H723_9SPHN</name>
<evidence type="ECO:0000256" key="11">
    <source>
        <dbReference type="ARBA" id="ARBA00031693"/>
    </source>
</evidence>
<dbReference type="Pfam" id="PF12710">
    <property type="entry name" value="HAD"/>
    <property type="match status" value="1"/>
</dbReference>
<comment type="pathway">
    <text evidence="2">Amino-acid biosynthesis; L-serine biosynthesis; L-serine from 3-phospho-D-glycerate: step 3/3.</text>
</comment>
<sequence length="291" mass="30257">MFTATLIGETIGAGDLSAASDRLAAAGCAPAGTTWLEPEVAADLAFAADPDAARAALEGAFARTDVIVQPTARRRKALLVADMDSTMITVECIDELADYAGIKAQVAAVTEAAMRGELDFEGALDARVALLAGLDERVIAQCLAERVRIMPGARSLVRTMRAHGAAAVLVSGGFTRFAEPVAAEIGFDRAIANVLEVADGRLTGTVTKPIVGSATKEQTLGDWLVERGIERARSLAVGDGANDLAMIGRAGLGVAYHAKPIVAAAAAARIDHGDLSALLYAQGYRRTEWVE</sequence>
<dbReference type="PANTHER" id="PTHR43344:SF2">
    <property type="entry name" value="PHOSPHOSERINE PHOSPHATASE"/>
    <property type="match status" value="1"/>
</dbReference>
<dbReference type="InterPro" id="IPR050582">
    <property type="entry name" value="HAD-like_SerB"/>
</dbReference>